<dbReference type="PANTHER" id="PTHR15137">
    <property type="entry name" value="TRANSCRIPTION INITIATION FACTOR TFIID"/>
    <property type="match status" value="1"/>
</dbReference>
<evidence type="ECO:0000256" key="2">
    <source>
        <dbReference type="PROSITE-ProRule" id="PRU00035"/>
    </source>
</evidence>
<dbReference type="PROSITE" id="PS50014">
    <property type="entry name" value="BROMODOMAIN_2"/>
    <property type="match status" value="1"/>
</dbReference>
<keyword evidence="6" id="KW-1185">Reference proteome</keyword>
<dbReference type="SMART" id="SM00297">
    <property type="entry name" value="BROMO"/>
    <property type="match status" value="1"/>
</dbReference>
<evidence type="ECO:0000313" key="6">
    <source>
        <dbReference type="Proteomes" id="UP001334084"/>
    </source>
</evidence>
<dbReference type="CDD" id="cd04369">
    <property type="entry name" value="Bromodomain"/>
    <property type="match status" value="1"/>
</dbReference>
<dbReference type="SUPFAM" id="SSF55486">
    <property type="entry name" value="Metalloproteases ('zincins'), catalytic domain"/>
    <property type="match status" value="1"/>
</dbReference>
<dbReference type="Pfam" id="PF25316">
    <property type="entry name" value="TAF2_3rd"/>
    <property type="match status" value="1"/>
</dbReference>
<dbReference type="InterPro" id="IPR037813">
    <property type="entry name" value="TAF2"/>
</dbReference>
<name>A0AAX4JA91_9MICR</name>
<proteinExistence type="predicted"/>
<feature type="region of interest" description="Disordered" evidence="3">
    <location>
        <begin position="1367"/>
        <end position="1393"/>
    </location>
</feature>
<protein>
    <submittedName>
        <fullName evidence="5">Transcription initiation factor TFIID subunit 2 (TAF2)</fullName>
    </submittedName>
</protein>
<accession>A0AAX4JA91</accession>
<dbReference type="EMBL" id="CP142728">
    <property type="protein sequence ID" value="WUR02860.1"/>
    <property type="molecule type" value="Genomic_DNA"/>
</dbReference>
<dbReference type="KEGG" id="vnx:VNE69_03081"/>
<dbReference type="InterPro" id="IPR027268">
    <property type="entry name" value="Peptidase_M4/M1_CTD_sf"/>
</dbReference>
<evidence type="ECO:0000256" key="3">
    <source>
        <dbReference type="SAM" id="MobiDB-lite"/>
    </source>
</evidence>
<dbReference type="Pfam" id="PF00439">
    <property type="entry name" value="Bromodomain"/>
    <property type="match status" value="1"/>
</dbReference>
<dbReference type="Pfam" id="PF25577">
    <property type="entry name" value="TPR_TAF2_C"/>
    <property type="match status" value="1"/>
</dbReference>
<dbReference type="InterPro" id="IPR001487">
    <property type="entry name" value="Bromodomain"/>
</dbReference>
<evidence type="ECO:0000313" key="5">
    <source>
        <dbReference type="EMBL" id="WUR02860.1"/>
    </source>
</evidence>
<dbReference type="PANTHER" id="PTHR15137:SF9">
    <property type="entry name" value="TRANSCRIPTION INITIATION FACTOR TFIID SUBUNIT 2"/>
    <property type="match status" value="1"/>
</dbReference>
<dbReference type="InterPro" id="IPR016024">
    <property type="entry name" value="ARM-type_fold"/>
</dbReference>
<dbReference type="Gene3D" id="1.20.920.10">
    <property type="entry name" value="Bromodomain-like"/>
    <property type="match status" value="1"/>
</dbReference>
<dbReference type="RefSeq" id="XP_065329005.1">
    <property type="nucleotide sequence ID" value="XM_065472933.1"/>
</dbReference>
<sequence>MIIKKQRNIYYLDTLSNTYKGYIETYISNVDEMLIRYKFAALEITNVSVYKNGELFSEALFTIEFLKDKINDKNLFKNTNSNFLNIRLTEKEKDSEIKIKIDFTSTKENTSLIFYKPFSDEDKHREVVAINKNNDSSGIFPSIDSKQSYKWELIYIYSSFEELQVISPGVLKSFVEEDSLNISSYTVQSSVSGFINFALGTYKRNEIINGEDKKLIFYPLFLDNLKEAIMEVNDDFVNIFKYVEFFIQMPYPLDTLNIMFTLLEIDKINALNTAIYNIAHISTFNDIEPKFLIKRTIAEILCTQIFSYYVYPKDPTDFWIFCGFKGYLEDYCVRLLLGNNEFLFQYKKDKDFVVQNDVYELPLCHEKRDISSMASDFFIKKSKLIFHTLENNLSKAFLEKISHFLLEKKDQIGENFTGDFLSLIKDITGKDMKSFFEFYVFRPGLVKVNFKFTIDPKKNRVDFKITQEATSKMIKNNTKVLGNLTLMSYEVEGSFEHIVNFSNTGHFYYHIRTKKRKKVEEEEDEVMPLLWMRLDPKQEHLIDSSVEQPDYMFIEQALDKNVIGQIDALEELAKNPSIQICEVLERLLENSHVFYKIRIKVMYCLARINIEKFIGFQRLIQFFMKKYFVQSSTIVKPNEFMFVNYFLQKHCVRALSMTDPFIVRSHDERNVSSATVICSFIINILKFNDNSANNFNDSWYIASVIEDLSKPLLALQFQQTFNIPKLENTMKFEEPVKTERKIDFDFDEDSSDDLKEIFREEVDNNFEQEITSKNHLDTDKMKFINEALEEVERYRIMDMIFPSHKNIITESAIYLYGRLSIYGCLGMKKETLVDFTKYPNSYKVRKAAFIILVLLYNDDPEVIKYLLQVIETDNINIKLIILDAWINLLEIRTEHTKSELISYKSEILNLVNICEFDYDFKNKIFEIIDFLDNKDLTSSEYNQKIIEFSKLNYNTQFYIDKVNSGFLSNNLLTIKLKNFLEMKREYLKESYIIKLKKPKEQPEADINLEKKENPIINEIKFESQIQEKSSSKEEIKINENFEQKNTKLEDINLEEMLKFDELENKLSEKYNFKKVENFKDLNLSSNDFSSMNLTSKPEYFTKLVNYENDQYKFNDTKQTNSEINKLIDEFRNQVSENSRRSDSGSFTSAYNFLKPNFDDTFDEFKTTEDSPTNFTFEERKKIDIEKFLLDDSEEDTNYECKTQVLEERDFDNHFDKIDFISTKNNESTFRSYKDLSVTDMPNLDIFKTNSHLDTNFNRNISPIGSNFTSSSTNFATSSSSDQISHKSKNIFSVPTSSSGGIFSSQTNSSDKNIFEATNPIMNFLDSDENEFIKSISSSNSLRTSSPYRIDATILRFPVKTKIRLPISSRSHSGDSDKRKGKRRKFEEPSSPEFYSSKKTTYQIRPHDLSTKKLFYGTINNVSIKQVNKVIFKNKNNSFFDWRPKTFKEIEVYINNENKYKKICKEIERALVFALSYSQFGSRTFNITKRLFETFEAKVYETYVFPKYCHPMSEQLRNYCMDFLNKICLNERFLSFIRPVNIDGLEAYVDIVRYPMCLDIVQKKMMKYSTLESFYGDIRQIIKNCCYFNQNDSEIVQSARKLLKMTQEFDKFLSKLKTEIRSGEVIKLLLQRFEDSNNFMEIIKKFDGKLILTFKDLVNEVRNIKSTSMRKFISQQELINEIEIFEDHLFHAFNVYDGKVYCWDIYQ</sequence>
<dbReference type="GO" id="GO:0003682">
    <property type="term" value="F:chromatin binding"/>
    <property type="evidence" value="ECO:0007669"/>
    <property type="project" value="TreeGrafter"/>
</dbReference>
<dbReference type="Proteomes" id="UP001334084">
    <property type="component" value="Chromosome 3"/>
</dbReference>
<evidence type="ECO:0000256" key="1">
    <source>
        <dbReference type="ARBA" id="ARBA00023117"/>
    </source>
</evidence>
<dbReference type="GO" id="GO:0005669">
    <property type="term" value="C:transcription factor TFIID complex"/>
    <property type="evidence" value="ECO:0007669"/>
    <property type="project" value="InterPro"/>
</dbReference>
<feature type="domain" description="Bromo" evidence="4">
    <location>
        <begin position="1535"/>
        <end position="1595"/>
    </location>
</feature>
<reference evidence="5" key="1">
    <citation type="journal article" date="2024" name="BMC Genomics">
        <title>Functional annotation of a divergent genome using sequence and structure-based similarity.</title>
        <authorList>
            <person name="Svedberg D."/>
            <person name="Winiger R.R."/>
            <person name="Berg A."/>
            <person name="Sharma H."/>
            <person name="Tellgren-Roth C."/>
            <person name="Debrunner-Vossbrinck B.A."/>
            <person name="Vossbrinck C.R."/>
            <person name="Barandun J."/>
        </authorList>
    </citation>
    <scope>NUCLEOTIDE SEQUENCE</scope>
    <source>
        <strain evidence="5">Illinois isolate</strain>
    </source>
</reference>
<organism evidence="5 6">
    <name type="scientific">Vairimorpha necatrix</name>
    <dbReference type="NCBI Taxonomy" id="6039"/>
    <lineage>
        <taxon>Eukaryota</taxon>
        <taxon>Fungi</taxon>
        <taxon>Fungi incertae sedis</taxon>
        <taxon>Microsporidia</taxon>
        <taxon>Nosematidae</taxon>
        <taxon>Vairimorpha</taxon>
    </lineage>
</organism>
<dbReference type="GO" id="GO:0016251">
    <property type="term" value="F:RNA polymerase II general transcription initiation factor activity"/>
    <property type="evidence" value="ECO:0007669"/>
    <property type="project" value="TreeGrafter"/>
</dbReference>
<evidence type="ECO:0000259" key="4">
    <source>
        <dbReference type="PROSITE" id="PS50014"/>
    </source>
</evidence>
<dbReference type="GO" id="GO:0006325">
    <property type="term" value="P:chromatin organization"/>
    <property type="evidence" value="ECO:0007669"/>
    <property type="project" value="UniProtKB-ARBA"/>
</dbReference>
<dbReference type="GO" id="GO:0000976">
    <property type="term" value="F:transcription cis-regulatory region binding"/>
    <property type="evidence" value="ECO:0007669"/>
    <property type="project" value="TreeGrafter"/>
</dbReference>
<dbReference type="GO" id="GO:0006367">
    <property type="term" value="P:transcription initiation at RNA polymerase II promoter"/>
    <property type="evidence" value="ECO:0007669"/>
    <property type="project" value="TreeGrafter"/>
</dbReference>
<dbReference type="InterPro" id="IPR036427">
    <property type="entry name" value="Bromodomain-like_sf"/>
</dbReference>
<dbReference type="Gene3D" id="1.10.390.10">
    <property type="entry name" value="Neutral Protease Domain 2"/>
    <property type="match status" value="1"/>
</dbReference>
<dbReference type="GeneID" id="90540677"/>
<dbReference type="SUPFAM" id="SSF48371">
    <property type="entry name" value="ARM repeat"/>
    <property type="match status" value="1"/>
</dbReference>
<gene>
    <name evidence="5" type="ORF">VNE69_03081</name>
</gene>
<dbReference type="SUPFAM" id="SSF47370">
    <property type="entry name" value="Bromodomain"/>
    <property type="match status" value="1"/>
</dbReference>
<keyword evidence="1 2" id="KW-0103">Bromodomain</keyword>
<dbReference type="InterPro" id="IPR057991">
    <property type="entry name" value="TPR_TAF2_C"/>
</dbReference>
<dbReference type="InterPro" id="IPR057345">
    <property type="entry name" value="Ig-like_TAF2"/>
</dbReference>